<accession>A0A409YMN9</accession>
<protein>
    <recommendedName>
        <fullName evidence="4">THH1/TOM1/TOM3 domain-containing protein</fullName>
    </recommendedName>
</protein>
<proteinExistence type="predicted"/>
<dbReference type="EMBL" id="NHYE01000644">
    <property type="protein sequence ID" value="PPR04276.1"/>
    <property type="molecule type" value="Genomic_DNA"/>
</dbReference>
<feature type="transmembrane region" description="Helical" evidence="1">
    <location>
        <begin position="148"/>
        <end position="171"/>
    </location>
</feature>
<evidence type="ECO:0000313" key="3">
    <source>
        <dbReference type="Proteomes" id="UP000284706"/>
    </source>
</evidence>
<feature type="transmembrane region" description="Helical" evidence="1">
    <location>
        <begin position="114"/>
        <end position="136"/>
    </location>
</feature>
<gene>
    <name evidence="2" type="ORF">CVT26_004066</name>
</gene>
<evidence type="ECO:0000313" key="2">
    <source>
        <dbReference type="EMBL" id="PPR04276.1"/>
    </source>
</evidence>
<keyword evidence="1" id="KW-0812">Transmembrane</keyword>
<keyword evidence="3" id="KW-1185">Reference proteome</keyword>
<keyword evidence="1" id="KW-1133">Transmembrane helix</keyword>
<feature type="transmembrane region" description="Helical" evidence="1">
    <location>
        <begin position="211"/>
        <end position="234"/>
    </location>
</feature>
<dbReference type="Proteomes" id="UP000284706">
    <property type="component" value="Unassembled WGS sequence"/>
</dbReference>
<feature type="transmembrane region" description="Helical" evidence="1">
    <location>
        <begin position="288"/>
        <end position="310"/>
    </location>
</feature>
<evidence type="ECO:0008006" key="4">
    <source>
        <dbReference type="Google" id="ProtNLM"/>
    </source>
</evidence>
<dbReference type="InParanoid" id="A0A409YMN9"/>
<feature type="transmembrane region" description="Helical" evidence="1">
    <location>
        <begin position="76"/>
        <end position="94"/>
    </location>
</feature>
<dbReference type="AlphaFoldDB" id="A0A409YMN9"/>
<evidence type="ECO:0000256" key="1">
    <source>
        <dbReference type="SAM" id="Phobius"/>
    </source>
</evidence>
<feature type="transmembrane region" description="Helical" evidence="1">
    <location>
        <begin position="255"/>
        <end position="276"/>
    </location>
</feature>
<reference evidence="2 3" key="1">
    <citation type="journal article" date="2018" name="Evol. Lett.">
        <title>Horizontal gene cluster transfer increased hallucinogenic mushroom diversity.</title>
        <authorList>
            <person name="Reynolds H.T."/>
            <person name="Vijayakumar V."/>
            <person name="Gluck-Thaler E."/>
            <person name="Korotkin H.B."/>
            <person name="Matheny P.B."/>
            <person name="Slot J.C."/>
        </authorList>
    </citation>
    <scope>NUCLEOTIDE SEQUENCE [LARGE SCALE GENOMIC DNA]</scope>
    <source>
        <strain evidence="2 3">SRW20</strain>
    </source>
</reference>
<name>A0A409YMN9_9AGAR</name>
<sequence length="359" mass="39660">MVFIKIPRQSPNYFMSTQSDPVSVQKSTISSEVNGTVLQGLLLEVTSDIDSNLSLIFSEQKIIWEPACSRSNLPSIFFYCFYVILFWYLVQAAFVEHSDTRETLYESIIGGSVWPVFVTGVITFVMAAVGDTIVIWRCFTIWGGSLRVIFLPALFHLGQVGTLQITIFWLADYSNTNSILFKVVDLTVIILRCAEHFDPTYSQGVLVDNLIAAQSFMTSATTLTATILIAYRIYSASKENVFGSTRKRLSKIMEVLVESAAVYSLAAVAQAVALVIPETYSNEIVVDLASAYTSILFIFISGVAPTILVARIAILEYTNEDTVIGVSVPLSGLHFNKEQEASLSTDSDWGSRETLHSLV</sequence>
<organism evidence="2 3">
    <name type="scientific">Gymnopilus dilepis</name>
    <dbReference type="NCBI Taxonomy" id="231916"/>
    <lineage>
        <taxon>Eukaryota</taxon>
        <taxon>Fungi</taxon>
        <taxon>Dikarya</taxon>
        <taxon>Basidiomycota</taxon>
        <taxon>Agaricomycotina</taxon>
        <taxon>Agaricomycetes</taxon>
        <taxon>Agaricomycetidae</taxon>
        <taxon>Agaricales</taxon>
        <taxon>Agaricineae</taxon>
        <taxon>Hymenogastraceae</taxon>
        <taxon>Gymnopilus</taxon>
    </lineage>
</organism>
<keyword evidence="1" id="KW-0472">Membrane</keyword>
<comment type="caution">
    <text evidence="2">The sequence shown here is derived from an EMBL/GenBank/DDBJ whole genome shotgun (WGS) entry which is preliminary data.</text>
</comment>